<dbReference type="InterPro" id="IPR005290">
    <property type="entry name" value="Ribosomal_uS15_bac-type"/>
</dbReference>
<dbReference type="AlphaFoldDB" id="A0A660SHM8"/>
<evidence type="ECO:0000256" key="2">
    <source>
        <dbReference type="ARBA" id="ARBA00023274"/>
    </source>
</evidence>
<dbReference type="Gene3D" id="6.10.250.3130">
    <property type="match status" value="1"/>
</dbReference>
<dbReference type="HAMAP" id="MF_01343_B">
    <property type="entry name" value="Ribosomal_uS15_B"/>
    <property type="match status" value="1"/>
</dbReference>
<dbReference type="Proteomes" id="UP000271125">
    <property type="component" value="Unassembled WGS sequence"/>
</dbReference>
<evidence type="ECO:0000256" key="4">
    <source>
        <dbReference type="HAMAP-Rule" id="MF_01343"/>
    </source>
</evidence>
<dbReference type="PROSITE" id="PS00362">
    <property type="entry name" value="RIBOSOMAL_S15"/>
    <property type="match status" value="1"/>
</dbReference>
<keyword evidence="4 6" id="KW-0694">RNA-binding</keyword>
<dbReference type="InterPro" id="IPR000589">
    <property type="entry name" value="Ribosomal_uS15"/>
</dbReference>
<comment type="function">
    <text evidence="4">Forms an intersubunit bridge (bridge B4) with the 23S rRNA of the 50S subunit in the ribosome.</text>
</comment>
<dbReference type="PANTHER" id="PTHR23321:SF26">
    <property type="entry name" value="SMALL RIBOSOMAL SUBUNIT PROTEIN US15M"/>
    <property type="match status" value="1"/>
</dbReference>
<evidence type="ECO:0000313" key="7">
    <source>
        <dbReference type="EMBL" id="RKX69490.1"/>
    </source>
</evidence>
<comment type="caution">
    <text evidence="7">The sequence shown here is derived from an EMBL/GenBank/DDBJ whole genome shotgun (WGS) entry which is preliminary data.</text>
</comment>
<evidence type="ECO:0000256" key="1">
    <source>
        <dbReference type="ARBA" id="ARBA00022980"/>
    </source>
</evidence>
<keyword evidence="4 6" id="KW-0699">rRNA-binding</keyword>
<dbReference type="SUPFAM" id="SSF47060">
    <property type="entry name" value="S15/NS1 RNA-binding domain"/>
    <property type="match status" value="1"/>
</dbReference>
<protein>
    <recommendedName>
        <fullName evidence="4">Small ribosomal subunit protein uS15</fullName>
    </recommendedName>
</protein>
<organism evidence="7 8">
    <name type="scientific">candidate division TA06 bacterium</name>
    <dbReference type="NCBI Taxonomy" id="2250710"/>
    <lineage>
        <taxon>Bacteria</taxon>
        <taxon>Bacteria division TA06</taxon>
    </lineage>
</organism>
<dbReference type="NCBIfam" id="TIGR00952">
    <property type="entry name" value="S15_bact"/>
    <property type="match status" value="1"/>
</dbReference>
<dbReference type="InterPro" id="IPR009068">
    <property type="entry name" value="uS15_NS1_RNA-bd_sf"/>
</dbReference>
<evidence type="ECO:0000256" key="6">
    <source>
        <dbReference type="RuleBase" id="RU004524"/>
    </source>
</evidence>
<dbReference type="GO" id="GO:0003735">
    <property type="term" value="F:structural constituent of ribosome"/>
    <property type="evidence" value="ECO:0007669"/>
    <property type="project" value="InterPro"/>
</dbReference>
<dbReference type="CDD" id="cd00353">
    <property type="entry name" value="Ribosomal_S15p_S13e"/>
    <property type="match status" value="1"/>
</dbReference>
<comment type="similarity">
    <text evidence="4 5">Belongs to the universal ribosomal protein uS15 family.</text>
</comment>
<accession>A0A660SHM8</accession>
<comment type="function">
    <text evidence="4 6">One of the primary rRNA binding proteins, it binds directly to 16S rRNA where it helps nucleate assembly of the platform of the 30S subunit by binding and bridging several RNA helices of the 16S rRNA.</text>
</comment>
<evidence type="ECO:0000256" key="5">
    <source>
        <dbReference type="RuleBase" id="RU003919"/>
    </source>
</evidence>
<sequence>MALNKEDKIKIIKDFGKDKNDSGSTEVQIAILTERIKYLTDHLKINKKDFHSRMGLLKLVGKRRRLLNYLIKKDFNKYKELIGRLGLRK</sequence>
<reference evidence="7 8" key="1">
    <citation type="submission" date="2018-06" db="EMBL/GenBank/DDBJ databases">
        <title>Extensive metabolic versatility and redundancy in microbially diverse, dynamic hydrothermal sediments.</title>
        <authorList>
            <person name="Dombrowski N."/>
            <person name="Teske A."/>
            <person name="Baker B.J."/>
        </authorList>
    </citation>
    <scope>NUCLEOTIDE SEQUENCE [LARGE SCALE GENOMIC DNA]</scope>
    <source>
        <strain evidence="7">B10_G13</strain>
    </source>
</reference>
<evidence type="ECO:0000313" key="8">
    <source>
        <dbReference type="Proteomes" id="UP000271125"/>
    </source>
</evidence>
<comment type="subunit">
    <text evidence="3 4">Part of the 30S ribosomal subunit. Forms a bridge to the 50S subunit in the 70S ribosome, contacting the 23S rRNA.</text>
</comment>
<dbReference type="GO" id="GO:0019843">
    <property type="term" value="F:rRNA binding"/>
    <property type="evidence" value="ECO:0007669"/>
    <property type="project" value="UniProtKB-UniRule"/>
</dbReference>
<gene>
    <name evidence="4" type="primary">rpsO</name>
    <name evidence="7" type="ORF">DRP43_04330</name>
</gene>
<evidence type="ECO:0000256" key="3">
    <source>
        <dbReference type="ARBA" id="ARBA00064542"/>
    </source>
</evidence>
<dbReference type="GO" id="GO:0006412">
    <property type="term" value="P:translation"/>
    <property type="evidence" value="ECO:0007669"/>
    <property type="project" value="UniProtKB-UniRule"/>
</dbReference>
<dbReference type="SMART" id="SM01387">
    <property type="entry name" value="Ribosomal_S15"/>
    <property type="match status" value="1"/>
</dbReference>
<keyword evidence="1 4" id="KW-0689">Ribosomal protein</keyword>
<proteinExistence type="inferred from homology"/>
<dbReference type="PANTHER" id="PTHR23321">
    <property type="entry name" value="RIBOSOMAL PROTEIN S15, BACTERIAL AND ORGANELLAR"/>
    <property type="match status" value="1"/>
</dbReference>
<dbReference type="Gene3D" id="1.10.287.10">
    <property type="entry name" value="S15/NS1, RNA-binding"/>
    <property type="match status" value="1"/>
</dbReference>
<dbReference type="EMBL" id="QNBD01000188">
    <property type="protein sequence ID" value="RKX69490.1"/>
    <property type="molecule type" value="Genomic_DNA"/>
</dbReference>
<dbReference type="GO" id="GO:0022627">
    <property type="term" value="C:cytosolic small ribosomal subunit"/>
    <property type="evidence" value="ECO:0007669"/>
    <property type="project" value="TreeGrafter"/>
</dbReference>
<dbReference type="FunFam" id="1.10.287.10:FF:000002">
    <property type="entry name" value="30S ribosomal protein S15"/>
    <property type="match status" value="1"/>
</dbReference>
<name>A0A660SHM8_UNCT6</name>
<dbReference type="Pfam" id="PF00312">
    <property type="entry name" value="Ribosomal_S15"/>
    <property type="match status" value="1"/>
</dbReference>
<keyword evidence="2 4" id="KW-0687">Ribonucleoprotein</keyword>